<dbReference type="EMBL" id="KN602167">
    <property type="protein sequence ID" value="KHJ80032.1"/>
    <property type="molecule type" value="Genomic_DNA"/>
</dbReference>
<dbReference type="AlphaFoldDB" id="A0A0B1S934"/>
<reference evidence="1 2" key="1">
    <citation type="submission" date="2014-03" db="EMBL/GenBank/DDBJ databases">
        <title>Draft genome of the hookworm Oesophagostomum dentatum.</title>
        <authorList>
            <person name="Mitreva M."/>
        </authorList>
    </citation>
    <scope>NUCLEOTIDE SEQUENCE [LARGE SCALE GENOMIC DNA]</scope>
    <source>
        <strain evidence="1 2">OD-Hann</strain>
    </source>
</reference>
<dbReference type="CDD" id="cd00551">
    <property type="entry name" value="AmyAc_family"/>
    <property type="match status" value="1"/>
</dbReference>
<name>A0A0B1S934_OESDE</name>
<gene>
    <name evidence="1" type="ORF">OESDEN_20302</name>
</gene>
<feature type="non-terminal residue" evidence="1">
    <location>
        <position position="142"/>
    </location>
</feature>
<proteinExistence type="predicted"/>
<evidence type="ECO:0000313" key="2">
    <source>
        <dbReference type="Proteomes" id="UP000053660"/>
    </source>
</evidence>
<dbReference type="Proteomes" id="UP000053660">
    <property type="component" value="Unassembled WGS sequence"/>
</dbReference>
<organism evidence="1 2">
    <name type="scientific">Oesophagostomum dentatum</name>
    <name type="common">Nodular worm</name>
    <dbReference type="NCBI Taxonomy" id="61180"/>
    <lineage>
        <taxon>Eukaryota</taxon>
        <taxon>Metazoa</taxon>
        <taxon>Ecdysozoa</taxon>
        <taxon>Nematoda</taxon>
        <taxon>Chromadorea</taxon>
        <taxon>Rhabditida</taxon>
        <taxon>Rhabditina</taxon>
        <taxon>Rhabditomorpha</taxon>
        <taxon>Strongyloidea</taxon>
        <taxon>Strongylidae</taxon>
        <taxon>Oesophagostomum</taxon>
    </lineage>
</organism>
<accession>A0A0B1S934</accession>
<dbReference type="Gene3D" id="3.20.20.80">
    <property type="entry name" value="Glycosidases"/>
    <property type="match status" value="1"/>
</dbReference>
<sequence>MFIVPVGNSPPSRPLENMYIFSIFNVLSSWIDRGVDGFHLTGIEYLARTPDGSEPDWSAISDIISDIRNHVDSYTNESSIVASKKIAIFASREEAKEKDKKQLTKSGLDTVINYELTKVQKNSEICHKNEGTVATCVHEILS</sequence>
<keyword evidence="2" id="KW-1185">Reference proteome</keyword>
<protein>
    <submittedName>
        <fullName evidence="1">Uncharacterized protein</fullName>
    </submittedName>
</protein>
<evidence type="ECO:0000313" key="1">
    <source>
        <dbReference type="EMBL" id="KHJ80032.1"/>
    </source>
</evidence>
<dbReference type="OrthoDB" id="1740265at2759"/>